<dbReference type="Proteomes" id="UP000465601">
    <property type="component" value="Unassembled WGS sequence"/>
</dbReference>
<evidence type="ECO:0000256" key="1">
    <source>
        <dbReference type="ARBA" id="ARBA00009684"/>
    </source>
</evidence>
<dbReference type="InterPro" id="IPR020568">
    <property type="entry name" value="Ribosomal_Su5_D2-typ_SF"/>
</dbReference>
<evidence type="ECO:0000313" key="12">
    <source>
        <dbReference type="EMBL" id="KAB3532486.1"/>
    </source>
</evidence>
<comment type="pathway">
    <text evidence="9">Isoprenoid biosynthesis; isopentenyl diphosphate biosynthesis via DXP pathway; isopentenyl diphosphate from 1-deoxy-D-xylulose 5-phosphate: step 3/6.</text>
</comment>
<reference evidence="12 13" key="1">
    <citation type="submission" date="2019-10" db="EMBL/GenBank/DDBJ databases">
        <title>Alkaliphilus serpentinus sp. nov. and Alkaliphilus pronyensis sp. nov., two novel anaerobic alkaliphilic species isolated from the serpentinized-hosted hydrothermal field of the Prony Bay (New Caledonia).</title>
        <authorList>
            <person name="Postec A."/>
        </authorList>
    </citation>
    <scope>NUCLEOTIDE SEQUENCE [LARGE SCALE GENOMIC DNA]</scope>
    <source>
        <strain evidence="12 13">LacT</strain>
    </source>
</reference>
<dbReference type="InterPro" id="IPR013750">
    <property type="entry name" value="GHMP_kinase_C_dom"/>
</dbReference>
<dbReference type="GO" id="GO:0005524">
    <property type="term" value="F:ATP binding"/>
    <property type="evidence" value="ECO:0007669"/>
    <property type="project" value="UniProtKB-UniRule"/>
</dbReference>
<dbReference type="PRINTS" id="PR00958">
    <property type="entry name" value="HOMSERKINASE"/>
</dbReference>
<dbReference type="OrthoDB" id="9809438at2"/>
<sequence length="301" mass="33901">MKNIHLKARAKINLSLDVLNKRPDGYHEVEMIMQQINLYDEIRLFERDVNEIRILTGCKFIPTNATNIAYKAAELMKESYSIDKGVDIYIKKNIPVAAGLAGGSTNAASVINGLNRMWRLGLSLKERMDLGIKIGADVPFCIMGGAALAEGIGERLTPINSLKNVWFLVSKPSISVSTADVYSQLELTKIMERPDNKLLLTAMEKEDIVTISKNMKNVLETVTETKYNDIKNIKRKMIEYNALGSMMSGSGPTVFGIFKNHKRGKAAYNNLSKLYKQTFLVQSYYGRNEDEQSTEFKDRKL</sequence>
<dbReference type="InterPro" id="IPR006204">
    <property type="entry name" value="GHMP_kinase_N_dom"/>
</dbReference>
<evidence type="ECO:0000256" key="2">
    <source>
        <dbReference type="ARBA" id="ARBA00012052"/>
    </source>
</evidence>
<feature type="domain" description="GHMP kinase C-terminal" evidence="11">
    <location>
        <begin position="200"/>
        <end position="276"/>
    </location>
</feature>
<dbReference type="HAMAP" id="MF_00061">
    <property type="entry name" value="IspE"/>
    <property type="match status" value="1"/>
</dbReference>
<accession>A0A833HQZ8</accession>
<dbReference type="InterPro" id="IPR004424">
    <property type="entry name" value="IspE"/>
</dbReference>
<dbReference type="Gene3D" id="3.30.70.890">
    <property type="entry name" value="GHMP kinase, C-terminal domain"/>
    <property type="match status" value="1"/>
</dbReference>
<comment type="function">
    <text evidence="9">Catalyzes the phosphorylation of the position 2 hydroxy group of 4-diphosphocytidyl-2C-methyl-D-erythritol.</text>
</comment>
<proteinExistence type="inferred from homology"/>
<dbReference type="GO" id="GO:0016114">
    <property type="term" value="P:terpenoid biosynthetic process"/>
    <property type="evidence" value="ECO:0007669"/>
    <property type="project" value="UniProtKB-UniRule"/>
</dbReference>
<dbReference type="InterPro" id="IPR014721">
    <property type="entry name" value="Ribsml_uS5_D2-typ_fold_subgr"/>
</dbReference>
<evidence type="ECO:0000256" key="5">
    <source>
        <dbReference type="ARBA" id="ARBA00022741"/>
    </source>
</evidence>
<evidence type="ECO:0000313" key="13">
    <source>
        <dbReference type="Proteomes" id="UP000465601"/>
    </source>
</evidence>
<evidence type="ECO:0000256" key="4">
    <source>
        <dbReference type="ARBA" id="ARBA00022679"/>
    </source>
</evidence>
<dbReference type="PANTHER" id="PTHR43527">
    <property type="entry name" value="4-DIPHOSPHOCYTIDYL-2-C-METHYL-D-ERYTHRITOL KINASE, CHLOROPLASTIC"/>
    <property type="match status" value="1"/>
</dbReference>
<dbReference type="Pfam" id="PF00288">
    <property type="entry name" value="GHMP_kinases_N"/>
    <property type="match status" value="1"/>
</dbReference>
<dbReference type="SUPFAM" id="SSF54211">
    <property type="entry name" value="Ribosomal protein S5 domain 2-like"/>
    <property type="match status" value="1"/>
</dbReference>
<gene>
    <name evidence="9" type="primary">ispE</name>
    <name evidence="12" type="ORF">F8153_02290</name>
</gene>
<comment type="catalytic activity">
    <reaction evidence="9">
        <text>4-CDP-2-C-methyl-D-erythritol + ATP = 4-CDP-2-C-methyl-D-erythritol 2-phosphate + ADP + H(+)</text>
        <dbReference type="Rhea" id="RHEA:18437"/>
        <dbReference type="ChEBI" id="CHEBI:15378"/>
        <dbReference type="ChEBI" id="CHEBI:30616"/>
        <dbReference type="ChEBI" id="CHEBI:57823"/>
        <dbReference type="ChEBI" id="CHEBI:57919"/>
        <dbReference type="ChEBI" id="CHEBI:456216"/>
        <dbReference type="EC" id="2.7.1.148"/>
    </reaction>
</comment>
<feature type="active site" evidence="9">
    <location>
        <position position="137"/>
    </location>
</feature>
<protein>
    <recommendedName>
        <fullName evidence="3 9">4-diphosphocytidyl-2-C-methyl-D-erythritol kinase</fullName>
        <shortName evidence="9">CMK</shortName>
        <ecNumber evidence="2 9">2.7.1.148</ecNumber>
    </recommendedName>
    <alternativeName>
        <fullName evidence="8 9">4-(cytidine-5'-diphospho)-2-C-methyl-D-erythritol kinase</fullName>
    </alternativeName>
</protein>
<feature type="binding site" evidence="9">
    <location>
        <begin position="95"/>
        <end position="105"/>
    </location>
    <ligand>
        <name>ATP</name>
        <dbReference type="ChEBI" id="CHEBI:30616"/>
    </ligand>
</feature>
<keyword evidence="5 9" id="KW-0547">Nucleotide-binding</keyword>
<dbReference type="GO" id="GO:0019288">
    <property type="term" value="P:isopentenyl diphosphate biosynthetic process, methylerythritol 4-phosphate pathway"/>
    <property type="evidence" value="ECO:0007669"/>
    <property type="project" value="UniProtKB-UniRule"/>
</dbReference>
<evidence type="ECO:0000259" key="10">
    <source>
        <dbReference type="Pfam" id="PF00288"/>
    </source>
</evidence>
<dbReference type="InterPro" id="IPR036554">
    <property type="entry name" value="GHMP_kinase_C_sf"/>
</dbReference>
<evidence type="ECO:0000256" key="9">
    <source>
        <dbReference type="HAMAP-Rule" id="MF_00061"/>
    </source>
</evidence>
<keyword evidence="7 9" id="KW-0067">ATP-binding</keyword>
<dbReference type="EC" id="2.7.1.148" evidence="2 9"/>
<dbReference type="Pfam" id="PF08544">
    <property type="entry name" value="GHMP_kinases_C"/>
    <property type="match status" value="1"/>
</dbReference>
<keyword evidence="13" id="KW-1185">Reference proteome</keyword>
<dbReference type="PANTHER" id="PTHR43527:SF2">
    <property type="entry name" value="4-DIPHOSPHOCYTIDYL-2-C-METHYL-D-ERYTHRITOL KINASE, CHLOROPLASTIC"/>
    <property type="match status" value="1"/>
</dbReference>
<keyword evidence="6 9" id="KW-0418">Kinase</keyword>
<dbReference type="PIRSF" id="PIRSF010376">
    <property type="entry name" value="IspE"/>
    <property type="match status" value="1"/>
</dbReference>
<feature type="active site" evidence="9">
    <location>
        <position position="11"/>
    </location>
</feature>
<dbReference type="GO" id="GO:0050515">
    <property type="term" value="F:4-(cytidine 5'-diphospho)-2-C-methyl-D-erythritol kinase activity"/>
    <property type="evidence" value="ECO:0007669"/>
    <property type="project" value="UniProtKB-UniRule"/>
</dbReference>
<comment type="similarity">
    <text evidence="1 9">Belongs to the GHMP kinase family. IspE subfamily.</text>
</comment>
<keyword evidence="9" id="KW-0414">Isoprene biosynthesis</keyword>
<evidence type="ECO:0000259" key="11">
    <source>
        <dbReference type="Pfam" id="PF08544"/>
    </source>
</evidence>
<organism evidence="12 13">
    <name type="scientific">Alkaliphilus serpentinus</name>
    <dbReference type="NCBI Taxonomy" id="1482731"/>
    <lineage>
        <taxon>Bacteria</taxon>
        <taxon>Bacillati</taxon>
        <taxon>Bacillota</taxon>
        <taxon>Clostridia</taxon>
        <taxon>Peptostreptococcales</taxon>
        <taxon>Natronincolaceae</taxon>
        <taxon>Alkaliphilus</taxon>
    </lineage>
</organism>
<keyword evidence="4 9" id="KW-0808">Transferase</keyword>
<evidence type="ECO:0000256" key="7">
    <source>
        <dbReference type="ARBA" id="ARBA00022840"/>
    </source>
</evidence>
<comment type="caution">
    <text evidence="12">The sequence shown here is derived from an EMBL/GenBank/DDBJ whole genome shotgun (WGS) entry which is preliminary data.</text>
</comment>
<dbReference type="NCBIfam" id="TIGR00154">
    <property type="entry name" value="ispE"/>
    <property type="match status" value="1"/>
</dbReference>
<dbReference type="AlphaFoldDB" id="A0A833HQZ8"/>
<evidence type="ECO:0000256" key="6">
    <source>
        <dbReference type="ARBA" id="ARBA00022777"/>
    </source>
</evidence>
<evidence type="ECO:0000256" key="3">
    <source>
        <dbReference type="ARBA" id="ARBA00017473"/>
    </source>
</evidence>
<dbReference type="SUPFAM" id="SSF55060">
    <property type="entry name" value="GHMP Kinase, C-terminal domain"/>
    <property type="match status" value="1"/>
</dbReference>
<name>A0A833HQZ8_9FIRM</name>
<evidence type="ECO:0000256" key="8">
    <source>
        <dbReference type="ARBA" id="ARBA00032554"/>
    </source>
</evidence>
<dbReference type="RefSeq" id="WP_151864736.1">
    <property type="nucleotide sequence ID" value="NZ_WBZB01000008.1"/>
</dbReference>
<feature type="domain" description="GHMP kinase N-terminal" evidence="10">
    <location>
        <begin position="67"/>
        <end position="145"/>
    </location>
</feature>
<dbReference type="Gene3D" id="3.30.230.10">
    <property type="match status" value="1"/>
</dbReference>
<dbReference type="EMBL" id="WBZB01000008">
    <property type="protein sequence ID" value="KAB3532486.1"/>
    <property type="molecule type" value="Genomic_DNA"/>
</dbReference>
<dbReference type="UniPathway" id="UPA00056">
    <property type="reaction ID" value="UER00094"/>
</dbReference>